<sequence length="817" mass="90063">MQAPYTTADPTSLAYYQMDPQLPPALGDNPEGEGARSWPFGNQPLPGPHHNLTQTLGLEFQAPSGCNASRLGFSGAFLQNPNGVVDAPAAVSVAQNTFHEEDIRLGQSAYDGGNSLLMNDYPVYYGNNAVISDINWDSVFGHYGSGINDGFDVFDHSTPGIVSPTVAGPALAPSFEAFVALSGTLFRTRHESKSVQTADRLKCKWAGCAYTATFGRKHELKRHLRNQHINPGFFPCLAEGCGKVCKREDNLTEHMKRLHGDRNVSNNLQKWHFSENTDKVYRDQPKSSCGALQCHNKMPELSKKLHETNGLQRHEGSSDSPDVQEMIRQLYMQSTKAVDEEPLVKRKESVQLAIMDAAVSEDVLKLQELLDVEDELGFFLIEFRKPFIECGSPQAVGEVVAEVGKQAICDAAKQGWDDIILLLLKHGVRVDNLSRVAHHFITLYLGFFNSYRTPLGIAVEAESEEIVRILLEHGADPHLKSPWLSSALEIAKRKGLERMARLLREHESHGSQKNVDTCLCTVPMSSYLGSAYRVYLVRPSQATSNWSDDEFKARTDLEIHIQNQCIPNWLCASLVFSDKRPVSMLISYPPSSSMDRQPASEIESSSATTSDSTKAKYRPQQSCIKCRERKVKKTIFDTLTVTSFTEVPSGVVSHSNDEKLLSPWTSGPVGTNSNSHPNTTVSDNDISTAQWHRGNVAIGTSYHGSTTIPAVFSPETMIPDTTGYASSNNHPPSPPVGNQNDSSGWEISTSNQRHQQQPTNCWKGKRELLERLFNAICDCDDALVASVVEIIRTSASPEDAIASIDQTMNASVEAKPT</sequence>
<dbReference type="SMART" id="SM00248">
    <property type="entry name" value="ANK"/>
    <property type="match status" value="2"/>
</dbReference>
<evidence type="ECO:0000256" key="1">
    <source>
        <dbReference type="PROSITE-ProRule" id="PRU00023"/>
    </source>
</evidence>
<feature type="domain" description="C2H2-type" evidence="4">
    <location>
        <begin position="234"/>
        <end position="264"/>
    </location>
</feature>
<dbReference type="GO" id="GO:0008270">
    <property type="term" value="F:zinc ion binding"/>
    <property type="evidence" value="ECO:0007669"/>
    <property type="project" value="UniProtKB-KW"/>
</dbReference>
<keyword evidence="2" id="KW-0862">Zinc</keyword>
<dbReference type="PROSITE" id="PS00028">
    <property type="entry name" value="ZINC_FINGER_C2H2_1"/>
    <property type="match status" value="1"/>
</dbReference>
<dbReference type="STRING" id="1408163.A0A0F4Z5S8"/>
<dbReference type="PROSITE" id="PS50088">
    <property type="entry name" value="ANK_REPEAT"/>
    <property type="match status" value="1"/>
</dbReference>
<keyword evidence="1" id="KW-0040">ANK repeat</keyword>
<dbReference type="Pfam" id="PF00096">
    <property type="entry name" value="zf-C2H2"/>
    <property type="match status" value="1"/>
</dbReference>
<dbReference type="EMBL" id="LASV01000015">
    <property type="protein sequence ID" value="KKA25670.1"/>
    <property type="molecule type" value="Genomic_DNA"/>
</dbReference>
<organism evidence="5 6">
    <name type="scientific">Rasamsonia emersonii (strain ATCC 16479 / CBS 393.64 / IMI 116815)</name>
    <dbReference type="NCBI Taxonomy" id="1408163"/>
    <lineage>
        <taxon>Eukaryota</taxon>
        <taxon>Fungi</taxon>
        <taxon>Dikarya</taxon>
        <taxon>Ascomycota</taxon>
        <taxon>Pezizomycotina</taxon>
        <taxon>Eurotiomycetes</taxon>
        <taxon>Eurotiomycetidae</taxon>
        <taxon>Eurotiales</taxon>
        <taxon>Trichocomaceae</taxon>
        <taxon>Rasamsonia</taxon>
    </lineage>
</organism>
<dbReference type="GeneID" id="25312365"/>
<feature type="compositionally biased region" description="Polar residues" evidence="3">
    <location>
        <begin position="723"/>
        <end position="759"/>
    </location>
</feature>
<evidence type="ECO:0000259" key="4">
    <source>
        <dbReference type="PROSITE" id="PS50157"/>
    </source>
</evidence>
<dbReference type="Proteomes" id="UP000053958">
    <property type="component" value="Unassembled WGS sequence"/>
</dbReference>
<evidence type="ECO:0000256" key="3">
    <source>
        <dbReference type="SAM" id="MobiDB-lite"/>
    </source>
</evidence>
<dbReference type="OrthoDB" id="4159781at2759"/>
<gene>
    <name evidence="5" type="ORF">T310_0310</name>
</gene>
<name>A0A0F4Z5S8_RASE3</name>
<protein>
    <recommendedName>
        <fullName evidence="4">C2H2-type domain-containing protein</fullName>
    </recommendedName>
</protein>
<dbReference type="SUPFAM" id="SSF57667">
    <property type="entry name" value="beta-beta-alpha zinc fingers"/>
    <property type="match status" value="1"/>
</dbReference>
<dbReference type="PROSITE" id="PS50157">
    <property type="entry name" value="ZINC_FINGER_C2H2_2"/>
    <property type="match status" value="1"/>
</dbReference>
<dbReference type="Gene3D" id="1.25.40.20">
    <property type="entry name" value="Ankyrin repeat-containing domain"/>
    <property type="match status" value="1"/>
</dbReference>
<dbReference type="RefSeq" id="XP_013332282.1">
    <property type="nucleotide sequence ID" value="XM_013476828.1"/>
</dbReference>
<dbReference type="InterPro" id="IPR013087">
    <property type="entry name" value="Znf_C2H2_type"/>
</dbReference>
<dbReference type="InterPro" id="IPR036770">
    <property type="entry name" value="Ankyrin_rpt-contain_sf"/>
</dbReference>
<evidence type="ECO:0000256" key="2">
    <source>
        <dbReference type="PROSITE-ProRule" id="PRU00042"/>
    </source>
</evidence>
<accession>A0A0F4Z5S8</accession>
<dbReference type="AlphaFoldDB" id="A0A0F4Z5S8"/>
<keyword evidence="2" id="KW-0863">Zinc-finger</keyword>
<dbReference type="InterPro" id="IPR036236">
    <property type="entry name" value="Znf_C2H2_sf"/>
</dbReference>
<feature type="region of interest" description="Disordered" evidence="3">
    <location>
        <begin position="588"/>
        <end position="614"/>
    </location>
</feature>
<proteinExistence type="predicted"/>
<feature type="repeat" description="ANK" evidence="1">
    <location>
        <begin position="450"/>
        <end position="482"/>
    </location>
</feature>
<evidence type="ECO:0000313" key="5">
    <source>
        <dbReference type="EMBL" id="KKA25670.1"/>
    </source>
</evidence>
<dbReference type="InterPro" id="IPR002110">
    <property type="entry name" value="Ankyrin_rpt"/>
</dbReference>
<dbReference type="SUPFAM" id="SSF48403">
    <property type="entry name" value="Ankyrin repeat"/>
    <property type="match status" value="1"/>
</dbReference>
<reference evidence="5 6" key="1">
    <citation type="submission" date="2015-04" db="EMBL/GenBank/DDBJ databases">
        <authorList>
            <person name="Heijne W.H."/>
            <person name="Fedorova N.D."/>
            <person name="Nierman W.C."/>
            <person name="Vollebregt A.W."/>
            <person name="Zhao Z."/>
            <person name="Wu L."/>
            <person name="Kumar M."/>
            <person name="Stam H."/>
            <person name="van den Berg M.A."/>
            <person name="Pel H.J."/>
        </authorList>
    </citation>
    <scope>NUCLEOTIDE SEQUENCE [LARGE SCALE GENOMIC DNA]</scope>
    <source>
        <strain evidence="5 6">CBS 393.64</strain>
    </source>
</reference>
<dbReference type="Pfam" id="PF12796">
    <property type="entry name" value="Ank_2"/>
    <property type="match status" value="1"/>
</dbReference>
<dbReference type="SMART" id="SM00355">
    <property type="entry name" value="ZnF_C2H2"/>
    <property type="match status" value="2"/>
</dbReference>
<keyword evidence="2" id="KW-0479">Metal-binding</keyword>
<dbReference type="PROSITE" id="PS50297">
    <property type="entry name" value="ANK_REP_REGION"/>
    <property type="match status" value="1"/>
</dbReference>
<evidence type="ECO:0000313" key="6">
    <source>
        <dbReference type="Proteomes" id="UP000053958"/>
    </source>
</evidence>
<feature type="compositionally biased region" description="Low complexity" evidence="3">
    <location>
        <begin position="599"/>
        <end position="612"/>
    </location>
</feature>
<feature type="region of interest" description="Disordered" evidence="3">
    <location>
        <begin position="1"/>
        <end position="42"/>
    </location>
</feature>
<feature type="compositionally biased region" description="Polar residues" evidence="3">
    <location>
        <begin position="1"/>
        <end position="10"/>
    </location>
</feature>
<keyword evidence="6" id="KW-1185">Reference proteome</keyword>
<dbReference type="Gene3D" id="3.30.160.60">
    <property type="entry name" value="Classic Zinc Finger"/>
    <property type="match status" value="1"/>
</dbReference>
<comment type="caution">
    <text evidence="5">The sequence shown here is derived from an EMBL/GenBank/DDBJ whole genome shotgun (WGS) entry which is preliminary data.</text>
</comment>
<feature type="region of interest" description="Disordered" evidence="3">
    <location>
        <begin position="719"/>
        <end position="759"/>
    </location>
</feature>